<dbReference type="EMBL" id="QYRP01000002">
    <property type="protein sequence ID" value="RJS45995.1"/>
    <property type="molecule type" value="Genomic_DNA"/>
</dbReference>
<dbReference type="RefSeq" id="WP_120059894.1">
    <property type="nucleotide sequence ID" value="NZ_QYRP01000002.1"/>
</dbReference>
<organism evidence="2 3">
    <name type="scientific">Nocardioides cavernaquae</name>
    <dbReference type="NCBI Taxonomy" id="2321396"/>
    <lineage>
        <taxon>Bacteria</taxon>
        <taxon>Bacillati</taxon>
        <taxon>Actinomycetota</taxon>
        <taxon>Actinomycetes</taxon>
        <taxon>Propionibacteriales</taxon>
        <taxon>Nocardioidaceae</taxon>
        <taxon>Nocardioides</taxon>
    </lineage>
</organism>
<dbReference type="AlphaFoldDB" id="A0A3A5H9D8"/>
<dbReference type="GO" id="GO:0016646">
    <property type="term" value="F:oxidoreductase activity, acting on the CH-NH group of donors, NAD or NADP as acceptor"/>
    <property type="evidence" value="ECO:0007669"/>
    <property type="project" value="TreeGrafter"/>
</dbReference>
<dbReference type="Proteomes" id="UP000276542">
    <property type="component" value="Unassembled WGS sequence"/>
</dbReference>
<gene>
    <name evidence="2" type="ORF">D4739_06985</name>
</gene>
<accession>A0A3A5H9D8</accession>
<evidence type="ECO:0000313" key="2">
    <source>
        <dbReference type="EMBL" id="RJS45995.1"/>
    </source>
</evidence>
<name>A0A3A5H9D8_9ACTN</name>
<dbReference type="InterPro" id="IPR051606">
    <property type="entry name" value="Polyketide_Oxido-like"/>
</dbReference>
<dbReference type="InterPro" id="IPR016040">
    <property type="entry name" value="NAD(P)-bd_dom"/>
</dbReference>
<dbReference type="OrthoDB" id="3191258at2"/>
<evidence type="ECO:0000259" key="1">
    <source>
        <dbReference type="Pfam" id="PF13460"/>
    </source>
</evidence>
<proteinExistence type="predicted"/>
<dbReference type="SUPFAM" id="SSF51735">
    <property type="entry name" value="NAD(P)-binding Rossmann-fold domains"/>
    <property type="match status" value="1"/>
</dbReference>
<dbReference type="PANTHER" id="PTHR43355:SF2">
    <property type="entry name" value="FLAVIN REDUCTASE (NADPH)"/>
    <property type="match status" value="1"/>
</dbReference>
<dbReference type="PANTHER" id="PTHR43355">
    <property type="entry name" value="FLAVIN REDUCTASE (NADPH)"/>
    <property type="match status" value="1"/>
</dbReference>
<protein>
    <submittedName>
        <fullName evidence="2">NAD-dependent epimerase/dehydratase family protein</fullName>
    </submittedName>
</protein>
<dbReference type="Pfam" id="PF13460">
    <property type="entry name" value="NAD_binding_10"/>
    <property type="match status" value="1"/>
</dbReference>
<evidence type="ECO:0000313" key="3">
    <source>
        <dbReference type="Proteomes" id="UP000276542"/>
    </source>
</evidence>
<dbReference type="InterPro" id="IPR036291">
    <property type="entry name" value="NAD(P)-bd_dom_sf"/>
</dbReference>
<sequence>MTSIAIIGGTGYAGSHIAREAAARGLDVTTVSRSVPIAPIADTTHIAGSLADQVLIEKLAGDNDVLAVAVHATGQPALRDVLDDVIAAAEASGTRLAFVGGAGSTLVADGGPRLVDTDAFPAEYKPEALAHGAVLDRLRAHEGSLEWFYVSPAAGFGAWAEGEATGSYRSSDDVLLADAAGNSAIGGADYAKAFVDEIVEPAHRNARFHVAY</sequence>
<keyword evidence="3" id="KW-1185">Reference proteome</keyword>
<dbReference type="Gene3D" id="3.40.50.720">
    <property type="entry name" value="NAD(P)-binding Rossmann-like Domain"/>
    <property type="match status" value="1"/>
</dbReference>
<feature type="domain" description="NAD(P)-binding" evidence="1">
    <location>
        <begin position="8"/>
        <end position="154"/>
    </location>
</feature>
<reference evidence="3" key="1">
    <citation type="submission" date="2018-09" db="EMBL/GenBank/DDBJ databases">
        <authorList>
            <person name="Zhu H."/>
        </authorList>
    </citation>
    <scope>NUCLEOTIDE SEQUENCE [LARGE SCALE GENOMIC DNA]</scope>
    <source>
        <strain evidence="3">K1W22B-1</strain>
    </source>
</reference>
<comment type="caution">
    <text evidence="2">The sequence shown here is derived from an EMBL/GenBank/DDBJ whole genome shotgun (WGS) entry which is preliminary data.</text>
</comment>